<keyword evidence="3" id="KW-1185">Reference proteome</keyword>
<comment type="caution">
    <text evidence="2">The sequence shown here is derived from an EMBL/GenBank/DDBJ whole genome shotgun (WGS) entry which is preliminary data.</text>
</comment>
<dbReference type="AlphaFoldDB" id="A0A9W7X9W9"/>
<evidence type="ECO:0000313" key="3">
    <source>
        <dbReference type="Proteomes" id="UP001164776"/>
    </source>
</evidence>
<gene>
    <name evidence="2" type="ORF">BS78_K088400</name>
</gene>
<accession>A0A9W7X9W9</accession>
<organism evidence="2 3">
    <name type="scientific">Paspalum vaginatum</name>
    <name type="common">seashore paspalum</name>
    <dbReference type="NCBI Taxonomy" id="158149"/>
    <lineage>
        <taxon>Eukaryota</taxon>
        <taxon>Viridiplantae</taxon>
        <taxon>Streptophyta</taxon>
        <taxon>Embryophyta</taxon>
        <taxon>Tracheophyta</taxon>
        <taxon>Spermatophyta</taxon>
        <taxon>Magnoliopsida</taxon>
        <taxon>Liliopsida</taxon>
        <taxon>Poales</taxon>
        <taxon>Poaceae</taxon>
        <taxon>PACMAD clade</taxon>
        <taxon>Panicoideae</taxon>
        <taxon>Andropogonodae</taxon>
        <taxon>Paspaleae</taxon>
        <taxon>Paspalinae</taxon>
        <taxon>Paspalum</taxon>
    </lineage>
</organism>
<evidence type="ECO:0000313" key="2">
    <source>
        <dbReference type="EMBL" id="KAJ1256080.1"/>
    </source>
</evidence>
<dbReference type="EMBL" id="MU629557">
    <property type="protein sequence ID" value="KAJ1256080.1"/>
    <property type="molecule type" value="Genomic_DNA"/>
</dbReference>
<name>A0A9W7X9W9_9POAL</name>
<dbReference type="Proteomes" id="UP001164776">
    <property type="component" value="Unassembled WGS sequence"/>
</dbReference>
<feature type="region of interest" description="Disordered" evidence="1">
    <location>
        <begin position="49"/>
        <end position="72"/>
    </location>
</feature>
<protein>
    <submittedName>
        <fullName evidence="2">Uncharacterized protein</fullName>
    </submittedName>
</protein>
<evidence type="ECO:0000256" key="1">
    <source>
        <dbReference type="SAM" id="MobiDB-lite"/>
    </source>
</evidence>
<reference evidence="2 3" key="1">
    <citation type="submission" date="2022-10" db="EMBL/GenBank/DDBJ databases">
        <title>WGS assembly of Paspalum vaginatum 540-79.</title>
        <authorList>
            <person name="Sun G."/>
            <person name="Wase N."/>
            <person name="Shu S."/>
            <person name="Jenkins J."/>
            <person name="Zhou B."/>
            <person name="Torres-Rodriguez J."/>
            <person name="Chen C."/>
            <person name="Sandor L."/>
            <person name="Plott C."/>
            <person name="Yoshinga Y."/>
            <person name="Daum C."/>
            <person name="Qi P."/>
            <person name="Barry K."/>
            <person name="Lipzen A."/>
            <person name="Berry L."/>
            <person name="Pedersen C."/>
            <person name="Gottilla T."/>
            <person name="Foltz A."/>
            <person name="Yu H."/>
            <person name="O'Malley R."/>
            <person name="Zhang C."/>
            <person name="Devos K."/>
            <person name="Sigmon B."/>
            <person name="Yu B."/>
            <person name="Obata T."/>
            <person name="Schmutz J."/>
            <person name="Schnable J."/>
        </authorList>
    </citation>
    <scope>NUCLEOTIDE SEQUENCE [LARGE SCALE GENOMIC DNA]</scope>
    <source>
        <strain evidence="3">cv. 540-79</strain>
    </source>
</reference>
<sequence>MKKKKLSSCLDSLTAMSYLYMLVAIILAVVIPCSAVHCDSPVHHDTTVAHLDGAHHQGPAPPTPGGNPPHGYIRLPPPPIAPCRKMGHRC</sequence>
<proteinExistence type="predicted"/>